<dbReference type="GO" id="GO:0022857">
    <property type="term" value="F:transmembrane transporter activity"/>
    <property type="evidence" value="ECO:0007669"/>
    <property type="project" value="InterPro"/>
</dbReference>
<keyword evidence="4" id="KW-0472">Membrane</keyword>
<evidence type="ECO:0000313" key="9">
    <source>
        <dbReference type="EMBL" id="QBY55230.1"/>
    </source>
</evidence>
<reference evidence="9 10" key="1">
    <citation type="submission" date="2019-03" db="EMBL/GenBank/DDBJ databases">
        <title>Efficiently degradation of phenoxyalkanoic acid herbicides by Cupriavidus oxalaticus strain X32.</title>
        <authorList>
            <person name="Sheng X."/>
        </authorList>
    </citation>
    <scope>NUCLEOTIDE SEQUENCE [LARGE SCALE GENOMIC DNA]</scope>
    <source>
        <strain evidence="9 10">X32</strain>
        <plasmid evidence="9 10">unnamed1</plasmid>
    </source>
</reference>
<keyword evidence="3" id="KW-0175">Coiled coil</keyword>
<dbReference type="NCBIfam" id="TIGR01730">
    <property type="entry name" value="RND_mfp"/>
    <property type="match status" value="1"/>
</dbReference>
<dbReference type="InterPro" id="IPR058625">
    <property type="entry name" value="MdtA-like_BSH"/>
</dbReference>
<dbReference type="OrthoDB" id="9783047at2"/>
<sequence length="409" mass="43637">MNDDIARLDAGIRESQASGKKRKAVWVGSIAAAAVVVAGSALTLYVGGSNKVQAAPTKAPIVSVSAPLQRDIETRIGFLGQFSPVKSVELRAQVGGALKQIHFKDGDIVREGDLLLVIDPEPYEIALGKAQAQLDSATARLELAGRELTRAETLKNTDAGTQQNVEQRLAEKRAAQAALNDAKAHIRDARFDLERTRVKAPFTGRIGTHQVSAGNIIAGSRAANGPTTLLATIVSMDPIYLNFDMSEADYMKFQQQRAKEKGPLANKIEISLNGESTYDRHGTLDFIDNTIDRSSGTIHARATIRNPDLNLTPGGFARIRLAVSNPEPALLVPDASVLADQSEHIVLTVGKDNIVTPKKVEIGDIRGGLRVVRSGLATTDQVVLDGVPFATPGSKIAPQPGSIKLAEQD</sequence>
<dbReference type="PANTHER" id="PTHR30158:SF24">
    <property type="entry name" value="HLYD FAMILY SECRETION PROTEIN"/>
    <property type="match status" value="1"/>
</dbReference>
<comment type="similarity">
    <text evidence="2">Belongs to the membrane fusion protein (MFP) (TC 8.A.1) family.</text>
</comment>
<keyword evidence="9" id="KW-0614">Plasmid</keyword>
<dbReference type="SUPFAM" id="SSF111369">
    <property type="entry name" value="HlyD-like secretion proteins"/>
    <property type="match status" value="1"/>
</dbReference>
<dbReference type="RefSeq" id="WP_135706508.1">
    <property type="nucleotide sequence ID" value="NZ_CP038636.1"/>
</dbReference>
<dbReference type="Proteomes" id="UP000295294">
    <property type="component" value="Plasmid unnamed1"/>
</dbReference>
<dbReference type="PANTHER" id="PTHR30158">
    <property type="entry name" value="ACRA/E-RELATED COMPONENT OF DRUG EFFLUX TRANSPORTER"/>
    <property type="match status" value="1"/>
</dbReference>
<feature type="transmembrane region" description="Helical" evidence="4">
    <location>
        <begin position="24"/>
        <end position="46"/>
    </location>
</feature>
<evidence type="ECO:0000256" key="1">
    <source>
        <dbReference type="ARBA" id="ARBA00004196"/>
    </source>
</evidence>
<dbReference type="Pfam" id="PF25944">
    <property type="entry name" value="Beta-barrel_RND"/>
    <property type="match status" value="1"/>
</dbReference>
<dbReference type="Gene3D" id="2.40.30.170">
    <property type="match status" value="1"/>
</dbReference>
<evidence type="ECO:0000256" key="4">
    <source>
        <dbReference type="SAM" id="Phobius"/>
    </source>
</evidence>
<dbReference type="InterPro" id="IPR058626">
    <property type="entry name" value="MdtA-like_b-barrel"/>
</dbReference>
<comment type="subcellular location">
    <subcellularLocation>
        <location evidence="1">Cell envelope</location>
    </subcellularLocation>
</comment>
<dbReference type="Gene3D" id="2.40.50.100">
    <property type="match status" value="1"/>
</dbReference>
<proteinExistence type="inferred from homology"/>
<evidence type="ECO:0000259" key="8">
    <source>
        <dbReference type="Pfam" id="PF25967"/>
    </source>
</evidence>
<dbReference type="InterPro" id="IPR006143">
    <property type="entry name" value="RND_pump_MFP"/>
</dbReference>
<dbReference type="Gene3D" id="2.40.420.20">
    <property type="match status" value="1"/>
</dbReference>
<evidence type="ECO:0000259" key="5">
    <source>
        <dbReference type="Pfam" id="PF25876"/>
    </source>
</evidence>
<evidence type="ECO:0000313" key="10">
    <source>
        <dbReference type="Proteomes" id="UP000295294"/>
    </source>
</evidence>
<dbReference type="KEGG" id="cox:E0W60_29425"/>
<dbReference type="InterPro" id="IPR058624">
    <property type="entry name" value="MdtA-like_HH"/>
</dbReference>
<dbReference type="InterPro" id="IPR058627">
    <property type="entry name" value="MdtA-like_C"/>
</dbReference>
<feature type="domain" description="Multidrug resistance protein MdtA-like alpha-helical hairpin" evidence="5">
    <location>
        <begin position="127"/>
        <end position="195"/>
    </location>
</feature>
<dbReference type="Gene3D" id="1.10.287.470">
    <property type="entry name" value="Helix hairpin bin"/>
    <property type="match status" value="1"/>
</dbReference>
<geneLocation type="plasmid" evidence="9">
    <name>unnamed1</name>
</geneLocation>
<name>A0A4P7LGL7_9BURK</name>
<evidence type="ECO:0000259" key="6">
    <source>
        <dbReference type="Pfam" id="PF25917"/>
    </source>
</evidence>
<keyword evidence="4" id="KW-0812">Transmembrane</keyword>
<dbReference type="Pfam" id="PF25917">
    <property type="entry name" value="BSH_RND"/>
    <property type="match status" value="1"/>
</dbReference>
<feature type="domain" description="Multidrug resistance protein MdtA-like C-terminal permuted SH3" evidence="8">
    <location>
        <begin position="329"/>
        <end position="387"/>
    </location>
</feature>
<dbReference type="Pfam" id="PF25876">
    <property type="entry name" value="HH_MFP_RND"/>
    <property type="match status" value="1"/>
</dbReference>
<dbReference type="GO" id="GO:0005886">
    <property type="term" value="C:plasma membrane"/>
    <property type="evidence" value="ECO:0007669"/>
    <property type="project" value="TreeGrafter"/>
</dbReference>
<feature type="coiled-coil region" evidence="3">
    <location>
        <begin position="127"/>
        <end position="154"/>
    </location>
</feature>
<organism evidence="9 10">
    <name type="scientific">Cupriavidus oxalaticus</name>
    <dbReference type="NCBI Taxonomy" id="96344"/>
    <lineage>
        <taxon>Bacteria</taxon>
        <taxon>Pseudomonadati</taxon>
        <taxon>Pseudomonadota</taxon>
        <taxon>Betaproteobacteria</taxon>
        <taxon>Burkholderiales</taxon>
        <taxon>Burkholderiaceae</taxon>
        <taxon>Cupriavidus</taxon>
    </lineage>
</organism>
<protein>
    <submittedName>
        <fullName evidence="9">Efflux RND transporter periplasmic adaptor subunit</fullName>
    </submittedName>
</protein>
<dbReference type="GO" id="GO:0046677">
    <property type="term" value="P:response to antibiotic"/>
    <property type="evidence" value="ECO:0007669"/>
    <property type="project" value="TreeGrafter"/>
</dbReference>
<evidence type="ECO:0000259" key="7">
    <source>
        <dbReference type="Pfam" id="PF25944"/>
    </source>
</evidence>
<feature type="domain" description="Multidrug resistance protein MdtA-like barrel-sandwich hybrid" evidence="6">
    <location>
        <begin position="87"/>
        <end position="221"/>
    </location>
</feature>
<dbReference type="AlphaFoldDB" id="A0A4P7LGL7"/>
<dbReference type="EMBL" id="CP038636">
    <property type="protein sequence ID" value="QBY55230.1"/>
    <property type="molecule type" value="Genomic_DNA"/>
</dbReference>
<feature type="domain" description="Multidrug resistance protein MdtA-like beta-barrel" evidence="7">
    <location>
        <begin position="238"/>
        <end position="324"/>
    </location>
</feature>
<evidence type="ECO:0000256" key="3">
    <source>
        <dbReference type="SAM" id="Coils"/>
    </source>
</evidence>
<evidence type="ECO:0000256" key="2">
    <source>
        <dbReference type="ARBA" id="ARBA00009477"/>
    </source>
</evidence>
<keyword evidence="4" id="KW-1133">Transmembrane helix</keyword>
<dbReference type="Pfam" id="PF25967">
    <property type="entry name" value="RND-MFP_C"/>
    <property type="match status" value="1"/>
</dbReference>
<accession>A0A4P7LGL7</accession>
<gene>
    <name evidence="9" type="ORF">E0W60_29425</name>
</gene>
<dbReference type="GO" id="GO:0030313">
    <property type="term" value="C:cell envelope"/>
    <property type="evidence" value="ECO:0007669"/>
    <property type="project" value="UniProtKB-SubCell"/>
</dbReference>